<keyword evidence="1" id="KW-0472">Membrane</keyword>
<dbReference type="EMBL" id="KZ559118">
    <property type="protein sequence ID" value="PLB42335.1"/>
    <property type="molecule type" value="Genomic_DNA"/>
</dbReference>
<evidence type="ECO:0000313" key="2">
    <source>
        <dbReference type="EMBL" id="PLB42335.1"/>
    </source>
</evidence>
<keyword evidence="3" id="KW-1185">Reference proteome</keyword>
<keyword evidence="1" id="KW-0812">Transmembrane</keyword>
<dbReference type="GeneID" id="36525780"/>
<dbReference type="AlphaFoldDB" id="A0A2I2FNY1"/>
<feature type="transmembrane region" description="Helical" evidence="1">
    <location>
        <begin position="78"/>
        <end position="97"/>
    </location>
</feature>
<name>A0A2I2FNY1_ASPCN</name>
<proteinExistence type="predicted"/>
<sequence>MVSVSSESGETLAFRNEKRISCRRQQNTQLISILFAPQDVALVDPVPNQLVASFDFSSCVGILSFYLGVGLGDRTGSCLMISCIYIYFLLYALNTLAS</sequence>
<keyword evidence="1" id="KW-1133">Transmembrane helix</keyword>
<protein>
    <submittedName>
        <fullName evidence="2">Uncharacterized protein</fullName>
    </submittedName>
</protein>
<dbReference type="RefSeq" id="XP_024676347.1">
    <property type="nucleotide sequence ID" value="XM_024818620.1"/>
</dbReference>
<evidence type="ECO:0000313" key="3">
    <source>
        <dbReference type="Proteomes" id="UP000234585"/>
    </source>
</evidence>
<accession>A0A2I2FNY1</accession>
<gene>
    <name evidence="2" type="ORF">BDW47DRAFT_27078</name>
</gene>
<feature type="transmembrane region" description="Helical" evidence="1">
    <location>
        <begin position="50"/>
        <end position="71"/>
    </location>
</feature>
<reference evidence="2 3" key="1">
    <citation type="submission" date="2017-12" db="EMBL/GenBank/DDBJ databases">
        <authorList>
            <consortium name="DOE Joint Genome Institute"/>
            <person name="Haridas S."/>
            <person name="Kjaerbolling I."/>
            <person name="Vesth T.C."/>
            <person name="Frisvad J.C."/>
            <person name="Nybo J.L."/>
            <person name="Theobald S."/>
            <person name="Kuo A."/>
            <person name="Bowyer P."/>
            <person name="Matsuda Y."/>
            <person name="Mondo S."/>
            <person name="Lyhne E.K."/>
            <person name="Kogle M.E."/>
            <person name="Clum A."/>
            <person name="Lipzen A."/>
            <person name="Salamov A."/>
            <person name="Ngan C.Y."/>
            <person name="Daum C."/>
            <person name="Chiniquy J."/>
            <person name="Barry K."/>
            <person name="LaButti K."/>
            <person name="Simmons B.A."/>
            <person name="Magnuson J.K."/>
            <person name="Mortensen U.H."/>
            <person name="Larsen T.O."/>
            <person name="Grigoriev I.V."/>
            <person name="Baker S.E."/>
            <person name="Andersen M.R."/>
            <person name="Nordberg H.P."/>
            <person name="Cantor M.N."/>
            <person name="Hua S.X."/>
        </authorList>
    </citation>
    <scope>NUCLEOTIDE SEQUENCE [LARGE SCALE GENOMIC DNA]</scope>
    <source>
        <strain evidence="2 3">CBS 102.13</strain>
    </source>
</reference>
<dbReference type="Proteomes" id="UP000234585">
    <property type="component" value="Unassembled WGS sequence"/>
</dbReference>
<organism evidence="2 3">
    <name type="scientific">Aspergillus candidus</name>
    <dbReference type="NCBI Taxonomy" id="41067"/>
    <lineage>
        <taxon>Eukaryota</taxon>
        <taxon>Fungi</taxon>
        <taxon>Dikarya</taxon>
        <taxon>Ascomycota</taxon>
        <taxon>Pezizomycotina</taxon>
        <taxon>Eurotiomycetes</taxon>
        <taxon>Eurotiomycetidae</taxon>
        <taxon>Eurotiales</taxon>
        <taxon>Aspergillaceae</taxon>
        <taxon>Aspergillus</taxon>
        <taxon>Aspergillus subgen. Circumdati</taxon>
    </lineage>
</organism>
<evidence type="ECO:0000256" key="1">
    <source>
        <dbReference type="SAM" id="Phobius"/>
    </source>
</evidence>